<feature type="transmembrane region" description="Helical" evidence="10">
    <location>
        <begin position="41"/>
        <end position="62"/>
    </location>
</feature>
<feature type="binding site" evidence="7">
    <location>
        <begin position="439"/>
        <end position="441"/>
    </location>
    <ligand>
        <name>L-glutamate</name>
        <dbReference type="ChEBI" id="CHEBI:29985"/>
    </ligand>
</feature>
<comment type="caution">
    <text evidence="11">The sequence shown here is derived from an EMBL/GenBank/DDBJ whole genome shotgun (WGS) entry which is preliminary data.</text>
</comment>
<dbReference type="Pfam" id="PF01019">
    <property type="entry name" value="G_glu_transpept"/>
    <property type="match status" value="1"/>
</dbReference>
<accession>A0A1Y2HN29</accession>
<proteinExistence type="inferred from homology"/>
<dbReference type="AlphaFoldDB" id="A0A1Y2HN29"/>
<keyword evidence="8" id="KW-0378">Hydrolase</keyword>
<protein>
    <recommendedName>
        <fullName evidence="8">Glutathione hydrolase</fullName>
        <ecNumber evidence="8">2.3.2.2</ecNumber>
        <ecNumber evidence="8">3.4.19.13</ecNumber>
    </recommendedName>
    <alternativeName>
        <fullName evidence="8">Gamma-glutamyltransferase</fullName>
    </alternativeName>
    <alternativeName>
        <fullName evidence="8">Gamma-glutamyltranspeptidase</fullName>
    </alternativeName>
</protein>
<feature type="binding site" evidence="7">
    <location>
        <position position="463"/>
    </location>
    <ligand>
        <name>L-glutamate</name>
        <dbReference type="ChEBI" id="CHEBI:29985"/>
    </ligand>
</feature>
<keyword evidence="8" id="KW-0808">Transferase</keyword>
<dbReference type="PANTHER" id="PTHR11686:SF9">
    <property type="entry name" value="RE13973P"/>
    <property type="match status" value="1"/>
</dbReference>
<dbReference type="EC" id="2.3.2.2" evidence="8"/>
<comment type="catalytic activity">
    <reaction evidence="1 8">
        <text>an S-substituted glutathione + H2O = an S-substituted L-cysteinylglycine + L-glutamate</text>
        <dbReference type="Rhea" id="RHEA:59468"/>
        <dbReference type="ChEBI" id="CHEBI:15377"/>
        <dbReference type="ChEBI" id="CHEBI:29985"/>
        <dbReference type="ChEBI" id="CHEBI:90779"/>
        <dbReference type="ChEBI" id="CHEBI:143103"/>
        <dbReference type="EC" id="3.4.19.13"/>
    </reaction>
</comment>
<name>A0A1Y2HN29_9FUNG</name>
<dbReference type="InterPro" id="IPR000101">
    <property type="entry name" value="GGT_peptidase"/>
</dbReference>
<evidence type="ECO:0000256" key="7">
    <source>
        <dbReference type="PIRSR" id="PIRSR600101-2"/>
    </source>
</evidence>
<dbReference type="GO" id="GO:0103068">
    <property type="term" value="F:leukotriene C4 gamma-glutamyl transferase activity"/>
    <property type="evidence" value="ECO:0007669"/>
    <property type="project" value="UniProtKB-EC"/>
</dbReference>
<dbReference type="EC" id="3.4.19.13" evidence="8"/>
<organism evidence="11 12">
    <name type="scientific">Catenaria anguillulae PL171</name>
    <dbReference type="NCBI Taxonomy" id="765915"/>
    <lineage>
        <taxon>Eukaryota</taxon>
        <taxon>Fungi</taxon>
        <taxon>Fungi incertae sedis</taxon>
        <taxon>Blastocladiomycota</taxon>
        <taxon>Blastocladiomycetes</taxon>
        <taxon>Blastocladiales</taxon>
        <taxon>Catenariaceae</taxon>
        <taxon>Catenaria</taxon>
    </lineage>
</organism>
<evidence type="ECO:0000313" key="11">
    <source>
        <dbReference type="EMBL" id="ORZ35374.1"/>
    </source>
</evidence>
<evidence type="ECO:0000256" key="8">
    <source>
        <dbReference type="RuleBase" id="RU368068"/>
    </source>
</evidence>
<evidence type="ECO:0000256" key="4">
    <source>
        <dbReference type="ARBA" id="ARBA00009381"/>
    </source>
</evidence>
<evidence type="ECO:0000256" key="10">
    <source>
        <dbReference type="SAM" id="Phobius"/>
    </source>
</evidence>
<dbReference type="GO" id="GO:0006751">
    <property type="term" value="P:glutathione catabolic process"/>
    <property type="evidence" value="ECO:0007669"/>
    <property type="project" value="UniProtKB-UniRule"/>
</dbReference>
<comment type="catalytic activity">
    <reaction evidence="2 8">
        <text>glutathione + H2O = L-cysteinylglycine + L-glutamate</text>
        <dbReference type="Rhea" id="RHEA:28807"/>
        <dbReference type="ChEBI" id="CHEBI:15377"/>
        <dbReference type="ChEBI" id="CHEBI:29985"/>
        <dbReference type="ChEBI" id="CHEBI:57925"/>
        <dbReference type="ChEBI" id="CHEBI:61694"/>
        <dbReference type="EC" id="3.4.19.13"/>
    </reaction>
</comment>
<comment type="function">
    <text evidence="8">Cleaves the gamma-glutamyl peptide bond of glutathione and glutathione conjugates.</text>
</comment>
<evidence type="ECO:0000256" key="6">
    <source>
        <dbReference type="PIRSR" id="PIRSR600101-1"/>
    </source>
</evidence>
<dbReference type="Gene3D" id="3.60.20.40">
    <property type="match status" value="1"/>
</dbReference>
<dbReference type="InterPro" id="IPR043137">
    <property type="entry name" value="GGT_ssub_C"/>
</dbReference>
<dbReference type="InterPro" id="IPR029055">
    <property type="entry name" value="Ntn_hydrolases_N"/>
</dbReference>
<dbReference type="PANTHER" id="PTHR11686">
    <property type="entry name" value="GAMMA GLUTAMYL TRANSPEPTIDASE"/>
    <property type="match status" value="1"/>
</dbReference>
<dbReference type="OrthoDB" id="1081007at2759"/>
<dbReference type="NCBIfam" id="TIGR00066">
    <property type="entry name" value="g_glut_trans"/>
    <property type="match status" value="1"/>
</dbReference>
<evidence type="ECO:0000313" key="12">
    <source>
        <dbReference type="Proteomes" id="UP000193411"/>
    </source>
</evidence>
<reference evidence="11 12" key="1">
    <citation type="submission" date="2016-07" db="EMBL/GenBank/DDBJ databases">
        <title>Pervasive Adenine N6-methylation of Active Genes in Fungi.</title>
        <authorList>
            <consortium name="DOE Joint Genome Institute"/>
            <person name="Mondo S.J."/>
            <person name="Dannebaum R.O."/>
            <person name="Kuo R.C."/>
            <person name="Labutti K."/>
            <person name="Haridas S."/>
            <person name="Kuo A."/>
            <person name="Salamov A."/>
            <person name="Ahrendt S.R."/>
            <person name="Lipzen A."/>
            <person name="Sullivan W."/>
            <person name="Andreopoulos W.B."/>
            <person name="Clum A."/>
            <person name="Lindquist E."/>
            <person name="Daum C."/>
            <person name="Ramamoorthy G.K."/>
            <person name="Gryganskyi A."/>
            <person name="Culley D."/>
            <person name="Magnuson J.K."/>
            <person name="James T.Y."/>
            <person name="O'Malley M.A."/>
            <person name="Stajich J.E."/>
            <person name="Spatafora J.W."/>
            <person name="Visel A."/>
            <person name="Grigoriev I.V."/>
        </authorList>
    </citation>
    <scope>NUCLEOTIDE SEQUENCE [LARGE SCALE GENOMIC DNA]</scope>
    <source>
        <strain evidence="11 12">PL171</strain>
    </source>
</reference>
<dbReference type="SUPFAM" id="SSF56235">
    <property type="entry name" value="N-terminal nucleophile aminohydrolases (Ntn hydrolases)"/>
    <property type="match status" value="1"/>
</dbReference>
<comment type="pathway">
    <text evidence="3 8">Sulfur metabolism; glutathione metabolism.</text>
</comment>
<feature type="region of interest" description="Disordered" evidence="9">
    <location>
        <begin position="397"/>
        <end position="416"/>
    </location>
</feature>
<keyword evidence="12" id="KW-1185">Reference proteome</keyword>
<evidence type="ECO:0000256" key="5">
    <source>
        <dbReference type="ARBA" id="ARBA00047417"/>
    </source>
</evidence>
<evidence type="ECO:0000256" key="9">
    <source>
        <dbReference type="SAM" id="MobiDB-lite"/>
    </source>
</evidence>
<keyword evidence="8" id="KW-0012">Acyltransferase</keyword>
<keyword evidence="10" id="KW-0812">Transmembrane</keyword>
<feature type="binding site" evidence="7">
    <location>
        <begin position="491"/>
        <end position="492"/>
    </location>
    <ligand>
        <name>L-glutamate</name>
        <dbReference type="ChEBI" id="CHEBI:29985"/>
    </ligand>
</feature>
<evidence type="ECO:0000256" key="2">
    <source>
        <dbReference type="ARBA" id="ARBA00001089"/>
    </source>
</evidence>
<feature type="binding site" evidence="7">
    <location>
        <position position="513"/>
    </location>
    <ligand>
        <name>L-glutamate</name>
        <dbReference type="ChEBI" id="CHEBI:29985"/>
    </ligand>
</feature>
<comment type="catalytic activity">
    <reaction evidence="5 8">
        <text>an N-terminal (5-L-glutamyl)-[peptide] + an alpha-amino acid = 5-L-glutamyl amino acid + an N-terminal L-alpha-aminoacyl-[peptide]</text>
        <dbReference type="Rhea" id="RHEA:23904"/>
        <dbReference type="Rhea" id="RHEA-COMP:9780"/>
        <dbReference type="Rhea" id="RHEA-COMP:9795"/>
        <dbReference type="ChEBI" id="CHEBI:77644"/>
        <dbReference type="ChEBI" id="CHEBI:78597"/>
        <dbReference type="ChEBI" id="CHEBI:78599"/>
        <dbReference type="ChEBI" id="CHEBI:78608"/>
        <dbReference type="EC" id="2.3.2.2"/>
    </reaction>
</comment>
<dbReference type="UniPathway" id="UPA00204"/>
<evidence type="ECO:0000256" key="1">
    <source>
        <dbReference type="ARBA" id="ARBA00001049"/>
    </source>
</evidence>
<dbReference type="GO" id="GO:0036374">
    <property type="term" value="F:glutathione hydrolase activity"/>
    <property type="evidence" value="ECO:0007669"/>
    <property type="project" value="UniProtKB-UniRule"/>
</dbReference>
<dbReference type="EMBL" id="MCFL01000022">
    <property type="protein sequence ID" value="ORZ35374.1"/>
    <property type="molecule type" value="Genomic_DNA"/>
</dbReference>
<gene>
    <name evidence="11" type="ORF">BCR44DRAFT_40635</name>
</gene>
<dbReference type="PRINTS" id="PR01210">
    <property type="entry name" value="GGTRANSPTASE"/>
</dbReference>
<dbReference type="STRING" id="765915.A0A1Y2HN29"/>
<feature type="active site" description="Nucleophile" evidence="6">
    <location>
        <position position="421"/>
    </location>
</feature>
<dbReference type="Proteomes" id="UP000193411">
    <property type="component" value="Unassembled WGS sequence"/>
</dbReference>
<sequence length="596" mass="64622">MSRPAYYTPSKLDSFGDNHLDLERGRPLHPSRSHAQKVRRAVFVAGFVALLLLSTITLKSAFQSPHSTNATTNNAQRIQGPKLYKHAAVSSEVPVCSTIGKKLLKAGGSAVDAAIGTSLCVGSINSFASGIGGGGFMLIRNVSGHSLVIDFREVAPAAISESMFKSNPLKSQIGGLAVGVPGELRGYELAHRKFGKLPWARILEPIVALNADGFQVPSALAARLKYNEEWIMASPIWRAVFAPQGQLVSQGALVKRPAYARTLRDVAHRGAQAFYTGSIARSLVDAIRGEGGVMSMRDLAGYRVEERKPVESSYKGNKVISVGAPASGHVLLHMLNIMEGYEFSKDGAAAVDYHRMVEAMRYGFARRSELGDPAFLKIDGRLDQILSKDEAAAARRNLSDSTTYPPEHYQPKYANAPSHGTTHLSVVDENGMAVAVTTTVNLLFGSHIMDKKTGVILNNQIDDFSFNNTSNAFGFPPSPSNFIKPFKRPMSSMSPTMVEKDGRVMLVLGGSGGSRIISSVFQTILKLLEFNWSITESVTAPRLHDQLYPDRTDVEDGFSAAISSDLAAKKHKLRFLPVGQYESVVQAIARTDKGEW</sequence>
<dbReference type="FunFam" id="1.10.246.130:FF:000001">
    <property type="entry name" value="Gamma-glutamyltransferase 5 isoform 1"/>
    <property type="match status" value="1"/>
</dbReference>
<comment type="similarity">
    <text evidence="4">Belongs to the gamma-glutamyltransferase family.</text>
</comment>
<dbReference type="InterPro" id="IPR043138">
    <property type="entry name" value="GGT_lsub"/>
</dbReference>
<feature type="binding site" evidence="7">
    <location>
        <position position="152"/>
    </location>
    <ligand>
        <name>L-glutamate</name>
        <dbReference type="ChEBI" id="CHEBI:29985"/>
    </ligand>
</feature>
<dbReference type="GO" id="GO:0005886">
    <property type="term" value="C:plasma membrane"/>
    <property type="evidence" value="ECO:0007669"/>
    <property type="project" value="TreeGrafter"/>
</dbReference>
<keyword evidence="10" id="KW-1133">Transmembrane helix</keyword>
<keyword evidence="10" id="KW-0472">Membrane</keyword>
<dbReference type="Gene3D" id="1.10.246.130">
    <property type="match status" value="1"/>
</dbReference>
<dbReference type="FunFam" id="3.60.20.40:FF:000001">
    <property type="entry name" value="Gamma-glutamyltranspeptidase 1"/>
    <property type="match status" value="1"/>
</dbReference>
<evidence type="ECO:0000256" key="3">
    <source>
        <dbReference type="ARBA" id="ARBA00005115"/>
    </source>
</evidence>